<keyword evidence="3" id="KW-1185">Reference proteome</keyword>
<gene>
    <name evidence="2" type="ORF">PsYK624_106340</name>
</gene>
<feature type="signal peptide" evidence="1">
    <location>
        <begin position="1"/>
        <end position="20"/>
    </location>
</feature>
<comment type="caution">
    <text evidence="2">The sequence shown here is derived from an EMBL/GenBank/DDBJ whole genome shotgun (WGS) entry which is preliminary data.</text>
</comment>
<dbReference type="EMBL" id="BPQB01000040">
    <property type="protein sequence ID" value="GJE94464.1"/>
    <property type="molecule type" value="Genomic_DNA"/>
</dbReference>
<name>A0A9P3LHA0_9APHY</name>
<evidence type="ECO:0000313" key="3">
    <source>
        <dbReference type="Proteomes" id="UP000703269"/>
    </source>
</evidence>
<feature type="chain" id="PRO_5040419199" evidence="1">
    <location>
        <begin position="21"/>
        <end position="79"/>
    </location>
</feature>
<dbReference type="AlphaFoldDB" id="A0A9P3LHA0"/>
<organism evidence="2 3">
    <name type="scientific">Phanerochaete sordida</name>
    <dbReference type="NCBI Taxonomy" id="48140"/>
    <lineage>
        <taxon>Eukaryota</taxon>
        <taxon>Fungi</taxon>
        <taxon>Dikarya</taxon>
        <taxon>Basidiomycota</taxon>
        <taxon>Agaricomycotina</taxon>
        <taxon>Agaricomycetes</taxon>
        <taxon>Polyporales</taxon>
        <taxon>Phanerochaetaceae</taxon>
        <taxon>Phanerochaete</taxon>
    </lineage>
</organism>
<sequence length="79" mass="8382">MAAKLLIALLLALALQLVSGTDVPPANAQTLKEEFSCHEDNDACCAWHPNFDDVPEDDGLCDDDDELCEAGPALVNQAA</sequence>
<evidence type="ECO:0000313" key="2">
    <source>
        <dbReference type="EMBL" id="GJE94464.1"/>
    </source>
</evidence>
<proteinExistence type="predicted"/>
<accession>A0A9P3LHA0</accession>
<evidence type="ECO:0000256" key="1">
    <source>
        <dbReference type="SAM" id="SignalP"/>
    </source>
</evidence>
<keyword evidence="1" id="KW-0732">Signal</keyword>
<dbReference type="Proteomes" id="UP000703269">
    <property type="component" value="Unassembled WGS sequence"/>
</dbReference>
<protein>
    <submittedName>
        <fullName evidence="2">Uncharacterized protein</fullName>
    </submittedName>
</protein>
<reference evidence="2 3" key="1">
    <citation type="submission" date="2021-08" db="EMBL/GenBank/DDBJ databases">
        <title>Draft Genome Sequence of Phanerochaete sordida strain YK-624.</title>
        <authorList>
            <person name="Mori T."/>
            <person name="Dohra H."/>
            <person name="Suzuki T."/>
            <person name="Kawagishi H."/>
            <person name="Hirai H."/>
        </authorList>
    </citation>
    <scope>NUCLEOTIDE SEQUENCE [LARGE SCALE GENOMIC DNA]</scope>
    <source>
        <strain evidence="2 3">YK-624</strain>
    </source>
</reference>